<dbReference type="PANTHER" id="PTHR13479">
    <property type="entry name" value="30S RIBOSOMAL PROTEIN S18"/>
    <property type="match status" value="1"/>
</dbReference>
<proteinExistence type="predicted"/>
<accession>A0AA88IEK1</accession>
<dbReference type="PANTHER" id="PTHR13479:SF66">
    <property type="entry name" value="LARGE RIBOSOMAL SUBUNIT PROTEIN ML66"/>
    <property type="match status" value="1"/>
</dbReference>
<organism evidence="3 4">
    <name type="scientific">Artemia franciscana</name>
    <name type="common">Brine shrimp</name>
    <name type="synonym">Artemia sanfranciscana</name>
    <dbReference type="NCBI Taxonomy" id="6661"/>
    <lineage>
        <taxon>Eukaryota</taxon>
        <taxon>Metazoa</taxon>
        <taxon>Ecdysozoa</taxon>
        <taxon>Arthropoda</taxon>
        <taxon>Crustacea</taxon>
        <taxon>Branchiopoda</taxon>
        <taxon>Anostraca</taxon>
        <taxon>Artemiidae</taxon>
        <taxon>Artemia</taxon>
    </lineage>
</organism>
<dbReference type="Proteomes" id="UP001187531">
    <property type="component" value="Unassembled WGS sequence"/>
</dbReference>
<dbReference type="GO" id="GO:0070181">
    <property type="term" value="F:small ribosomal subunit rRNA binding"/>
    <property type="evidence" value="ECO:0007669"/>
    <property type="project" value="TreeGrafter"/>
</dbReference>
<evidence type="ECO:0000313" key="4">
    <source>
        <dbReference type="Proteomes" id="UP001187531"/>
    </source>
</evidence>
<keyword evidence="2" id="KW-0687">Ribonucleoprotein</keyword>
<dbReference type="GO" id="GO:0032543">
    <property type="term" value="P:mitochondrial translation"/>
    <property type="evidence" value="ECO:0007669"/>
    <property type="project" value="TreeGrafter"/>
</dbReference>
<sequence>MCSKIFPFTSKLIPKVFQCSIAQSRAVQSSQISYLKKIEQEEKENKIVIKATYYDSDRVNNLLPQTAIHSENCGACPLCRIGIPVMHTDVLIISQFVNSKGGIMPRKVTGLCKRMQKRIDYLVPMAQRAGLLMNLTPDYSKKDPKRRRGWKRFNTYYDESTIKY</sequence>
<reference evidence="3" key="1">
    <citation type="submission" date="2023-07" db="EMBL/GenBank/DDBJ databases">
        <title>Chromosome-level genome assembly of Artemia franciscana.</title>
        <authorList>
            <person name="Jo E."/>
        </authorList>
    </citation>
    <scope>NUCLEOTIDE SEQUENCE</scope>
    <source>
        <tissue evidence="3">Whole body</tissue>
    </source>
</reference>
<name>A0AA88IEK1_ARTSF</name>
<evidence type="ECO:0000256" key="2">
    <source>
        <dbReference type="ARBA" id="ARBA00023274"/>
    </source>
</evidence>
<dbReference type="AlphaFoldDB" id="A0AA88IEK1"/>
<dbReference type="GO" id="GO:0005763">
    <property type="term" value="C:mitochondrial small ribosomal subunit"/>
    <property type="evidence" value="ECO:0007669"/>
    <property type="project" value="TreeGrafter"/>
</dbReference>
<dbReference type="InterPro" id="IPR001648">
    <property type="entry name" value="Ribosomal_bS18"/>
</dbReference>
<dbReference type="SUPFAM" id="SSF46911">
    <property type="entry name" value="Ribosomal protein S18"/>
    <property type="match status" value="1"/>
</dbReference>
<keyword evidence="1" id="KW-0689">Ribosomal protein</keyword>
<evidence type="ECO:0000313" key="3">
    <source>
        <dbReference type="EMBL" id="KAK2726678.1"/>
    </source>
</evidence>
<dbReference type="GO" id="GO:0003735">
    <property type="term" value="F:structural constituent of ribosome"/>
    <property type="evidence" value="ECO:0007669"/>
    <property type="project" value="InterPro"/>
</dbReference>
<dbReference type="InterPro" id="IPR036870">
    <property type="entry name" value="Ribosomal_bS18_sf"/>
</dbReference>
<evidence type="ECO:0000256" key="1">
    <source>
        <dbReference type="ARBA" id="ARBA00022980"/>
    </source>
</evidence>
<comment type="caution">
    <text evidence="3">The sequence shown here is derived from an EMBL/GenBank/DDBJ whole genome shotgun (WGS) entry which is preliminary data.</text>
</comment>
<protein>
    <recommendedName>
        <fullName evidence="5">28S ribosomal protein S18a, mitochondrial</fullName>
    </recommendedName>
</protein>
<dbReference type="EMBL" id="JAVRJZ010000001">
    <property type="protein sequence ID" value="KAK2726678.1"/>
    <property type="molecule type" value="Genomic_DNA"/>
</dbReference>
<dbReference type="Pfam" id="PF01084">
    <property type="entry name" value="Ribosomal_S18"/>
    <property type="match status" value="1"/>
</dbReference>
<dbReference type="Gene3D" id="4.10.640.10">
    <property type="entry name" value="Ribosomal protein S18"/>
    <property type="match status" value="1"/>
</dbReference>
<evidence type="ECO:0008006" key="5">
    <source>
        <dbReference type="Google" id="ProtNLM"/>
    </source>
</evidence>
<keyword evidence="4" id="KW-1185">Reference proteome</keyword>
<gene>
    <name evidence="3" type="ORF">QYM36_007496</name>
</gene>